<name>A0A4Y3WWX6_9PSEU</name>
<dbReference type="GO" id="GO:0016491">
    <property type="term" value="F:oxidoreductase activity"/>
    <property type="evidence" value="ECO:0007669"/>
    <property type="project" value="InterPro"/>
</dbReference>
<reference evidence="3 4" key="1">
    <citation type="submission" date="2019-06" db="EMBL/GenBank/DDBJ databases">
        <title>Whole genome shotgun sequence of Pseudonocardia hydrocarbonoxydans NBRC 14498.</title>
        <authorList>
            <person name="Hosoyama A."/>
            <person name="Uohara A."/>
            <person name="Ohji S."/>
            <person name="Ichikawa N."/>
        </authorList>
    </citation>
    <scope>NUCLEOTIDE SEQUENCE [LARGE SCALE GENOMIC DNA]</scope>
    <source>
        <strain evidence="3 4">NBRC 14498</strain>
    </source>
</reference>
<dbReference type="EMBL" id="BJNG01000037">
    <property type="protein sequence ID" value="GEC21896.1"/>
    <property type="molecule type" value="Genomic_DNA"/>
</dbReference>
<sequence length="298" mass="32259">MAGADPARAPDSPERPHMTTTARSVVLPSGERIAALGQGTWHFAERPARRAEEIASIRLGVDLGMTVIDTAEMYADGASEILVGEAIAGRRDEVFLVDKVLPRHATRAGTVRACEASLARLGTDRIDLYLLHWRGGVPLAETIAGFADLTERGLIRYWGVSNLDADDMAEVAGVPGGDQVQTDQILYNLVRRGPEYDLLPWLSGRRIPVMAYSPIEQGRLLGHPALGEVARRHGATPAQIALAWVLRADGVNAIPRAGTLDHVRDNAAALRIRLGDEDLTSLDEAFPPPARPRPLEML</sequence>
<accession>A0A4Y3WWX6</accession>
<keyword evidence="4" id="KW-1185">Reference proteome</keyword>
<dbReference type="InterPro" id="IPR020471">
    <property type="entry name" value="AKR"/>
</dbReference>
<dbReference type="SUPFAM" id="SSF51430">
    <property type="entry name" value="NAD(P)-linked oxidoreductase"/>
    <property type="match status" value="1"/>
</dbReference>
<evidence type="ECO:0000313" key="4">
    <source>
        <dbReference type="Proteomes" id="UP000320338"/>
    </source>
</evidence>
<dbReference type="Pfam" id="PF00248">
    <property type="entry name" value="Aldo_ket_red"/>
    <property type="match status" value="1"/>
</dbReference>
<evidence type="ECO:0000259" key="2">
    <source>
        <dbReference type="Pfam" id="PF00248"/>
    </source>
</evidence>
<organism evidence="3 4">
    <name type="scientific">Pseudonocardia hydrocarbonoxydans</name>
    <dbReference type="NCBI Taxonomy" id="76726"/>
    <lineage>
        <taxon>Bacteria</taxon>
        <taxon>Bacillati</taxon>
        <taxon>Actinomycetota</taxon>
        <taxon>Actinomycetes</taxon>
        <taxon>Pseudonocardiales</taxon>
        <taxon>Pseudonocardiaceae</taxon>
        <taxon>Pseudonocardia</taxon>
    </lineage>
</organism>
<dbReference type="Gene3D" id="3.20.20.100">
    <property type="entry name" value="NADP-dependent oxidoreductase domain"/>
    <property type="match status" value="1"/>
</dbReference>
<dbReference type="Proteomes" id="UP000320338">
    <property type="component" value="Unassembled WGS sequence"/>
</dbReference>
<dbReference type="InterPro" id="IPR036812">
    <property type="entry name" value="NAD(P)_OxRdtase_dom_sf"/>
</dbReference>
<dbReference type="PRINTS" id="PR00069">
    <property type="entry name" value="ALDKETRDTASE"/>
</dbReference>
<proteinExistence type="predicted"/>
<dbReference type="AlphaFoldDB" id="A0A4Y3WWX6"/>
<dbReference type="PANTHER" id="PTHR43638:SF3">
    <property type="entry name" value="ALDEHYDE REDUCTASE"/>
    <property type="match status" value="1"/>
</dbReference>
<protein>
    <submittedName>
        <fullName evidence="3">Oxidoreductase</fullName>
    </submittedName>
</protein>
<comment type="caution">
    <text evidence="3">The sequence shown here is derived from an EMBL/GenBank/DDBJ whole genome shotgun (WGS) entry which is preliminary data.</text>
</comment>
<evidence type="ECO:0000256" key="1">
    <source>
        <dbReference type="SAM" id="MobiDB-lite"/>
    </source>
</evidence>
<dbReference type="PANTHER" id="PTHR43638">
    <property type="entry name" value="OXIDOREDUCTASE, ALDO/KETO REDUCTASE FAMILY PROTEIN"/>
    <property type="match status" value="1"/>
</dbReference>
<feature type="region of interest" description="Disordered" evidence="1">
    <location>
        <begin position="1"/>
        <end position="21"/>
    </location>
</feature>
<gene>
    <name evidence="3" type="ORF">PHY01_41790</name>
</gene>
<evidence type="ECO:0000313" key="3">
    <source>
        <dbReference type="EMBL" id="GEC21896.1"/>
    </source>
</evidence>
<dbReference type="InterPro" id="IPR023210">
    <property type="entry name" value="NADP_OxRdtase_dom"/>
</dbReference>
<feature type="domain" description="NADP-dependent oxidoreductase" evidence="2">
    <location>
        <begin position="36"/>
        <end position="285"/>
    </location>
</feature>
<dbReference type="CDD" id="cd19138">
    <property type="entry name" value="AKR_YeaE"/>
    <property type="match status" value="1"/>
</dbReference>